<dbReference type="OrthoDB" id="5654049at2"/>
<evidence type="ECO:0000313" key="2">
    <source>
        <dbReference type="EMBL" id="KTD57300.1"/>
    </source>
</evidence>
<name>A0A0W0YKS9_9GAMM</name>
<reference evidence="2 3" key="1">
    <citation type="submission" date="2015-11" db="EMBL/GenBank/DDBJ databases">
        <title>Genomic analysis of 38 Legionella species identifies large and diverse effector repertoires.</title>
        <authorList>
            <person name="Burstein D."/>
            <person name="Amaro F."/>
            <person name="Zusman T."/>
            <person name="Lifshitz Z."/>
            <person name="Cohen O."/>
            <person name="Gilbert J.A."/>
            <person name="Pupko T."/>
            <person name="Shuman H.A."/>
            <person name="Segal G."/>
        </authorList>
    </citation>
    <scope>NUCLEOTIDE SEQUENCE [LARGE SCALE GENOMIC DNA]</scope>
    <source>
        <strain evidence="2 3">ATCC 49655</strain>
    </source>
</reference>
<accession>A0A0W0YKS9</accession>
<protein>
    <submittedName>
        <fullName evidence="2">Uncharacterized protein</fullName>
    </submittedName>
</protein>
<evidence type="ECO:0000313" key="3">
    <source>
        <dbReference type="Proteomes" id="UP000054600"/>
    </source>
</evidence>
<comment type="caution">
    <text evidence="2">The sequence shown here is derived from an EMBL/GenBank/DDBJ whole genome shotgun (WGS) entry which is preliminary data.</text>
</comment>
<sequence>MKLKKDKLDGSHIIPTVDDPEGFAAAVEKNEGELQAYITECRSHLESLRDAIYKTLDAGLDNASLFQAKNDSPVPFAGITPSAFLKKAYTVQEYDAEGNGIENRDQPYIQAGLDFTKFCESESLSDEHKLLADASSQTAAINTAISQLNRLEMCLKKKDYEKVYILKETIDNGAQTVLETAKNSKMIQTIPNQNFVQKILSSIAEAVGKIGGFFSNLGKSETQKFKERFTEVKDKVAQQRVEANATPEPDAAPSAETQFKP</sequence>
<dbReference type="Proteomes" id="UP000054600">
    <property type="component" value="Unassembled WGS sequence"/>
</dbReference>
<dbReference type="RefSeq" id="WP_018576476.1">
    <property type="nucleotide sequence ID" value="NZ_KB892386.1"/>
</dbReference>
<gene>
    <name evidence="2" type="ORF">Lsha_2682</name>
</gene>
<dbReference type="PATRIC" id="fig|1122169.6.peg.3087"/>
<keyword evidence="3" id="KW-1185">Reference proteome</keyword>
<dbReference type="EMBL" id="LNYW01000069">
    <property type="protein sequence ID" value="KTD57300.1"/>
    <property type="molecule type" value="Genomic_DNA"/>
</dbReference>
<organism evidence="2 3">
    <name type="scientific">Legionella shakespearei DSM 23087</name>
    <dbReference type="NCBI Taxonomy" id="1122169"/>
    <lineage>
        <taxon>Bacteria</taxon>
        <taxon>Pseudomonadati</taxon>
        <taxon>Pseudomonadota</taxon>
        <taxon>Gammaproteobacteria</taxon>
        <taxon>Legionellales</taxon>
        <taxon>Legionellaceae</taxon>
        <taxon>Legionella</taxon>
    </lineage>
</organism>
<evidence type="ECO:0000256" key="1">
    <source>
        <dbReference type="SAM" id="MobiDB-lite"/>
    </source>
</evidence>
<dbReference type="eggNOG" id="ENOG5030YZ2">
    <property type="taxonomic scope" value="Bacteria"/>
</dbReference>
<proteinExistence type="predicted"/>
<dbReference type="STRING" id="1122169.Lsha_2682"/>
<dbReference type="AlphaFoldDB" id="A0A0W0YKS9"/>
<feature type="region of interest" description="Disordered" evidence="1">
    <location>
        <begin position="236"/>
        <end position="261"/>
    </location>
</feature>